<feature type="region of interest" description="Disordered" evidence="14">
    <location>
        <begin position="338"/>
        <end position="359"/>
    </location>
</feature>
<evidence type="ECO:0000256" key="4">
    <source>
        <dbReference type="ARBA" id="ARBA00022519"/>
    </source>
</evidence>
<feature type="coiled-coil region" evidence="13">
    <location>
        <begin position="279"/>
        <end position="313"/>
    </location>
</feature>
<keyword evidence="13" id="KW-0175">Coiled coil</keyword>
<evidence type="ECO:0000256" key="2">
    <source>
        <dbReference type="ARBA" id="ARBA00010358"/>
    </source>
</evidence>
<reference evidence="15 16" key="1">
    <citation type="submission" date="2021-02" db="EMBL/GenBank/DDBJ databases">
        <title>De Novo genome assembly of isolated myxobacteria.</title>
        <authorList>
            <person name="Stevens D.C."/>
        </authorList>
    </citation>
    <scope>NUCLEOTIDE SEQUENCE [LARGE SCALE GENOMIC DNA]</scope>
    <source>
        <strain evidence="16">SCPEA02</strain>
    </source>
</reference>
<comment type="subcellular location">
    <subcellularLocation>
        <location evidence="1">Cell inner membrane</location>
        <topology evidence="1">Single-pass membrane protein</topology>
        <orientation evidence="1">Periplasmic side</orientation>
    </subcellularLocation>
</comment>
<keyword evidence="8" id="KW-0443">Lipid metabolism</keyword>
<keyword evidence="3" id="KW-1003">Cell membrane</keyword>
<evidence type="ECO:0000313" key="16">
    <source>
        <dbReference type="Proteomes" id="UP000662747"/>
    </source>
</evidence>
<dbReference type="RefSeq" id="WP_206722292.1">
    <property type="nucleotide sequence ID" value="NZ_CP071090.1"/>
</dbReference>
<name>A0ABX7NPD0_9BACT</name>
<keyword evidence="16" id="KW-1185">Reference proteome</keyword>
<evidence type="ECO:0000256" key="8">
    <source>
        <dbReference type="ARBA" id="ARBA00023098"/>
    </source>
</evidence>
<evidence type="ECO:0000256" key="5">
    <source>
        <dbReference type="ARBA" id="ARBA00022692"/>
    </source>
</evidence>
<evidence type="ECO:0000256" key="7">
    <source>
        <dbReference type="ARBA" id="ARBA00022989"/>
    </source>
</evidence>
<dbReference type="Pfam" id="PF03280">
    <property type="entry name" value="Lipase_chap"/>
    <property type="match status" value="1"/>
</dbReference>
<evidence type="ECO:0000256" key="13">
    <source>
        <dbReference type="SAM" id="Coils"/>
    </source>
</evidence>
<evidence type="ECO:0000256" key="14">
    <source>
        <dbReference type="SAM" id="MobiDB-lite"/>
    </source>
</evidence>
<sequence>MKTRPLVVVLVMGAVLGVGVLGWLAASDVVRDEPVAASGAMTPVRDGSAVSTTATTPARDAVRRAAAHSIAGMNAPLPAVPTSLQDTQEDGALQVDANGHLVLSADVRLLFDYYLSATGEELPEVIRARIVAALREKLPAQATEEAVRLLDDYLAYREATRTLQVPEGSAPDDMGSRLEAVRKLRREHLGDAAAHAFFSADEQVDAVALERMKLEQDATLTQDERERRIAALEEQLPSSMRAQREEALRPLRQQAEERGLLATGATAEDLRQYRLATVGDEATERLETLDRQRAEWRQRLEAFRAKREALRLAEPDVAARDAAVQRLLIDSFTPEERPRVEAADALDSELTRQQGGTSP</sequence>
<evidence type="ECO:0000256" key="9">
    <source>
        <dbReference type="ARBA" id="ARBA00023136"/>
    </source>
</evidence>
<evidence type="ECO:0000256" key="1">
    <source>
        <dbReference type="ARBA" id="ARBA00004383"/>
    </source>
</evidence>
<protein>
    <recommendedName>
        <fullName evidence="11">Lipase helper protein</fullName>
    </recommendedName>
    <alternativeName>
        <fullName evidence="12">Lipase modulator</fullName>
    </alternativeName>
</protein>
<keyword evidence="7" id="KW-1133">Transmembrane helix</keyword>
<keyword evidence="9" id="KW-0472">Membrane</keyword>
<keyword evidence="5" id="KW-0812">Transmembrane</keyword>
<dbReference type="HAMAP" id="MF_00790">
    <property type="entry name" value="Lipase_chap"/>
    <property type="match status" value="1"/>
</dbReference>
<dbReference type="InterPro" id="IPR004961">
    <property type="entry name" value="Lipase_chaperone"/>
</dbReference>
<organism evidence="15 16">
    <name type="scientific">Pyxidicoccus parkwayensis</name>
    <dbReference type="NCBI Taxonomy" id="2813578"/>
    <lineage>
        <taxon>Bacteria</taxon>
        <taxon>Pseudomonadati</taxon>
        <taxon>Myxococcota</taxon>
        <taxon>Myxococcia</taxon>
        <taxon>Myxococcales</taxon>
        <taxon>Cystobacterineae</taxon>
        <taxon>Myxococcaceae</taxon>
        <taxon>Pyxidicoccus</taxon>
    </lineage>
</organism>
<keyword evidence="6" id="KW-0442">Lipid degradation</keyword>
<keyword evidence="4" id="KW-0997">Cell inner membrane</keyword>
<evidence type="ECO:0000256" key="3">
    <source>
        <dbReference type="ARBA" id="ARBA00022475"/>
    </source>
</evidence>
<evidence type="ECO:0000313" key="15">
    <source>
        <dbReference type="EMBL" id="QSQ20712.1"/>
    </source>
</evidence>
<evidence type="ECO:0000256" key="6">
    <source>
        <dbReference type="ARBA" id="ARBA00022963"/>
    </source>
</evidence>
<dbReference type="EMBL" id="CP071090">
    <property type="protein sequence ID" value="QSQ20712.1"/>
    <property type="molecule type" value="Genomic_DNA"/>
</dbReference>
<accession>A0ABX7NPD0</accession>
<comment type="similarity">
    <text evidence="2">Belongs to the lipase chaperone family.</text>
</comment>
<dbReference type="SUPFAM" id="SSF158855">
    <property type="entry name" value="Lipase chaperone-like"/>
    <property type="match status" value="1"/>
</dbReference>
<evidence type="ECO:0000256" key="12">
    <source>
        <dbReference type="ARBA" id="ARBA00031542"/>
    </source>
</evidence>
<gene>
    <name evidence="15" type="ORF">JY651_36595</name>
</gene>
<evidence type="ECO:0000256" key="11">
    <source>
        <dbReference type="ARBA" id="ARBA00030948"/>
    </source>
</evidence>
<dbReference type="Proteomes" id="UP000662747">
    <property type="component" value="Chromosome"/>
</dbReference>
<keyword evidence="10" id="KW-0143">Chaperone</keyword>
<proteinExistence type="inferred from homology"/>
<evidence type="ECO:0000256" key="10">
    <source>
        <dbReference type="ARBA" id="ARBA00023186"/>
    </source>
</evidence>